<reference evidence="1" key="1">
    <citation type="journal article" date="2019" name="MBio">
        <title>Virus Genomes from Deep Sea Sediments Expand the Ocean Megavirome and Support Independent Origins of Viral Gigantism.</title>
        <authorList>
            <person name="Backstrom D."/>
            <person name="Yutin N."/>
            <person name="Jorgensen S.L."/>
            <person name="Dharamshi J."/>
            <person name="Homa F."/>
            <person name="Zaremba-Niedwiedzka K."/>
            <person name="Spang A."/>
            <person name="Wolf Y.I."/>
            <person name="Koonin E.V."/>
            <person name="Ettema T.J."/>
        </authorList>
    </citation>
    <scope>NUCLEOTIDE SEQUENCE</scope>
</reference>
<sequence length="105" mass="11975">MKIKFYGVFKESSFEALQGDPKVTMNVKCNTFPHIYNRVGVKFGSMVFPVNYVSFNGGGSQSIDLDYSIATRIGRELSKDESKTIKGLKSEMNMLYGNMFDRHWI</sequence>
<gene>
    <name evidence="1" type="ORF">LCMAC201_01520</name>
</gene>
<name>A0A481YW51_9VIRU</name>
<accession>A0A481YW51</accession>
<dbReference type="EMBL" id="MK500346">
    <property type="protein sequence ID" value="QBK87250.1"/>
    <property type="molecule type" value="Genomic_DNA"/>
</dbReference>
<organism evidence="1">
    <name type="scientific">Marseillevirus LCMAC201</name>
    <dbReference type="NCBI Taxonomy" id="2506605"/>
    <lineage>
        <taxon>Viruses</taxon>
        <taxon>Varidnaviria</taxon>
        <taxon>Bamfordvirae</taxon>
        <taxon>Nucleocytoviricota</taxon>
        <taxon>Megaviricetes</taxon>
        <taxon>Pimascovirales</taxon>
        <taxon>Pimascovirales incertae sedis</taxon>
        <taxon>Marseilleviridae</taxon>
    </lineage>
</organism>
<evidence type="ECO:0000313" key="1">
    <source>
        <dbReference type="EMBL" id="QBK87250.1"/>
    </source>
</evidence>
<proteinExistence type="predicted"/>
<protein>
    <submittedName>
        <fullName evidence="1">Uncharacterized protein</fullName>
    </submittedName>
</protein>